<dbReference type="GO" id="GO:0016829">
    <property type="term" value="F:lyase activity"/>
    <property type="evidence" value="ECO:0007669"/>
    <property type="project" value="UniProtKB-KW"/>
</dbReference>
<proteinExistence type="predicted"/>
<organism evidence="1 2">
    <name type="scientific">Spirosoma oryzae</name>
    <dbReference type="NCBI Taxonomy" id="1469603"/>
    <lineage>
        <taxon>Bacteria</taxon>
        <taxon>Pseudomonadati</taxon>
        <taxon>Bacteroidota</taxon>
        <taxon>Cytophagia</taxon>
        <taxon>Cytophagales</taxon>
        <taxon>Cytophagaceae</taxon>
        <taxon>Spirosoma</taxon>
    </lineage>
</organism>
<dbReference type="EMBL" id="PVTE01000010">
    <property type="protein sequence ID" value="PRY37691.1"/>
    <property type="molecule type" value="Genomic_DNA"/>
</dbReference>
<dbReference type="Gene3D" id="2.60.120.200">
    <property type="match status" value="1"/>
</dbReference>
<evidence type="ECO:0000313" key="2">
    <source>
        <dbReference type="Proteomes" id="UP000238375"/>
    </source>
</evidence>
<dbReference type="Proteomes" id="UP000238375">
    <property type="component" value="Unassembled WGS sequence"/>
</dbReference>
<dbReference type="AlphaFoldDB" id="A0A2T0SW92"/>
<protein>
    <submittedName>
        <fullName evidence="1">Polysaccharide lyase-like protein</fullName>
    </submittedName>
</protein>
<name>A0A2T0SW92_9BACT</name>
<accession>A0A2T0SW92</accession>
<comment type="caution">
    <text evidence="1">The sequence shown here is derived from an EMBL/GenBank/DDBJ whole genome shotgun (WGS) entry which is preliminary data.</text>
</comment>
<keyword evidence="1" id="KW-0456">Lyase</keyword>
<reference evidence="1 2" key="1">
    <citation type="submission" date="2018-03" db="EMBL/GenBank/DDBJ databases">
        <title>Genomic Encyclopedia of Archaeal and Bacterial Type Strains, Phase II (KMG-II): from individual species to whole genera.</title>
        <authorList>
            <person name="Goeker M."/>
        </authorList>
    </citation>
    <scope>NUCLEOTIDE SEQUENCE [LARGE SCALE GENOMIC DNA]</scope>
    <source>
        <strain evidence="1 2">DSM 28354</strain>
    </source>
</reference>
<keyword evidence="2" id="KW-1185">Reference proteome</keyword>
<evidence type="ECO:0000313" key="1">
    <source>
        <dbReference type="EMBL" id="PRY37691.1"/>
    </source>
</evidence>
<sequence>MGRLCCACKVGPTGNTGILEIWQDGKQIVDEQNVNIGYRELVKPYWEIGIYAWTSKSKYAERVLYYDEVRIGNATATYEIVKPGQTN</sequence>
<dbReference type="Pfam" id="PF14099">
    <property type="entry name" value="Polysacc_lyase"/>
    <property type="match status" value="1"/>
</dbReference>
<gene>
    <name evidence="1" type="ORF">CLV58_110161</name>
</gene>
<dbReference type="InterPro" id="IPR025975">
    <property type="entry name" value="Polysacc_lyase"/>
</dbReference>
<dbReference type="OrthoDB" id="652886at2"/>